<sequence length="539" mass="59808">MSLSAEEPQAITPVTTQVDQLPAAAPPIIAPVPRLRTRTEARKAWAEAVGWDGDFRALDDDAYKDSSEVKKLKELIKARFIVPKWLADINSPKYAYFNGMECFREGARILARRVAKSEYEKIDNEKLSTDVEECLPSILQILRHVQNLKAKSSLLAVEADRRHPVDMLGSLVWDLQSEGRVFYRAEHRLQIPHTTQKNITYVVPDACAFVPISDTIADSIPPPLRPGLTCFSSTETGPPNYGYILHWVTEFKGGSQVAKSRHQVVEGLVAALYQRRAFGFPNHLIFGTAHHSYTTLEVLAATWVRSEPTDAATGSTQGASAKSTALAVGQASIPSGSGSRGVDATGHESKANEGTENAILTIEEIKKYNKIVVYTIAEFSMDYIPHLLELYLIMRHTWILVQEYQNDVQKHSVTLIRKLATQAKDNYTWAPQPRPSKRRRTGSDTSRYMPSVTEGQNEEADDHEYEEDNEDGMSVDPDDSSDSASDPQELDSLSSPGPTHIISGEVAKYTMMNYAYERDTGAREAGDSRVPTPPISQTA</sequence>
<protein>
    <submittedName>
        <fullName evidence="2">Uncharacterized protein</fullName>
    </submittedName>
</protein>
<evidence type="ECO:0000313" key="3">
    <source>
        <dbReference type="Proteomes" id="UP000663827"/>
    </source>
</evidence>
<gene>
    <name evidence="2" type="ORF">RDB_LOCUS60895</name>
</gene>
<evidence type="ECO:0000313" key="2">
    <source>
        <dbReference type="EMBL" id="CAE7127198.1"/>
    </source>
</evidence>
<dbReference type="AlphaFoldDB" id="A0A8H3E2R2"/>
<feature type="region of interest" description="Disordered" evidence="1">
    <location>
        <begin position="520"/>
        <end position="539"/>
    </location>
</feature>
<feature type="region of interest" description="Disordered" evidence="1">
    <location>
        <begin position="331"/>
        <end position="351"/>
    </location>
</feature>
<feature type="compositionally biased region" description="Acidic residues" evidence="1">
    <location>
        <begin position="456"/>
        <end position="481"/>
    </location>
</feature>
<accession>A0A8H3E2R2</accession>
<comment type="caution">
    <text evidence="2">The sequence shown here is derived from an EMBL/GenBank/DDBJ whole genome shotgun (WGS) entry which is preliminary data.</text>
</comment>
<organism evidence="2 3">
    <name type="scientific">Rhizoctonia solani</name>
    <dbReference type="NCBI Taxonomy" id="456999"/>
    <lineage>
        <taxon>Eukaryota</taxon>
        <taxon>Fungi</taxon>
        <taxon>Dikarya</taxon>
        <taxon>Basidiomycota</taxon>
        <taxon>Agaricomycotina</taxon>
        <taxon>Agaricomycetes</taxon>
        <taxon>Cantharellales</taxon>
        <taxon>Ceratobasidiaceae</taxon>
        <taxon>Rhizoctonia</taxon>
    </lineage>
</organism>
<proteinExistence type="predicted"/>
<evidence type="ECO:0000256" key="1">
    <source>
        <dbReference type="SAM" id="MobiDB-lite"/>
    </source>
</evidence>
<name>A0A8H3E2R2_9AGAM</name>
<dbReference type="EMBL" id="CAJNJQ010001218">
    <property type="protein sequence ID" value="CAE7127198.1"/>
    <property type="molecule type" value="Genomic_DNA"/>
</dbReference>
<dbReference type="Proteomes" id="UP000663827">
    <property type="component" value="Unassembled WGS sequence"/>
</dbReference>
<reference evidence="2" key="1">
    <citation type="submission" date="2021-01" db="EMBL/GenBank/DDBJ databases">
        <authorList>
            <person name="Kaushik A."/>
        </authorList>
    </citation>
    <scope>NUCLEOTIDE SEQUENCE</scope>
    <source>
        <strain evidence="2">AG5</strain>
    </source>
</reference>
<feature type="region of interest" description="Disordered" evidence="1">
    <location>
        <begin position="426"/>
        <end position="501"/>
    </location>
</feature>